<dbReference type="PANTHER" id="PTHR43903">
    <property type="entry name" value="NEUROLIGIN"/>
    <property type="match status" value="1"/>
</dbReference>
<dbReference type="GO" id="GO:0052689">
    <property type="term" value="F:carboxylic ester hydrolase activity"/>
    <property type="evidence" value="ECO:0007669"/>
    <property type="project" value="UniProtKB-KW"/>
</dbReference>
<dbReference type="InterPro" id="IPR051093">
    <property type="entry name" value="Neuroligin/BSAL"/>
</dbReference>
<comment type="similarity">
    <text evidence="1 6">Belongs to the type-B carboxylesterase/lipase family.</text>
</comment>
<dbReference type="AlphaFoldDB" id="A0AAD7ZX10"/>
<reference evidence="9" key="1">
    <citation type="journal article" date="2023" name="IScience">
        <title>Live-bearing cockroach genome reveals convergent evolutionary mechanisms linked to viviparity in insects and beyond.</title>
        <authorList>
            <person name="Fouks B."/>
            <person name="Harrison M.C."/>
            <person name="Mikhailova A.A."/>
            <person name="Marchal E."/>
            <person name="English S."/>
            <person name="Carruthers M."/>
            <person name="Jennings E.C."/>
            <person name="Chiamaka E.L."/>
            <person name="Frigard R.A."/>
            <person name="Pippel M."/>
            <person name="Attardo G.M."/>
            <person name="Benoit J.B."/>
            <person name="Bornberg-Bauer E."/>
            <person name="Tobe S.S."/>
        </authorList>
    </citation>
    <scope>NUCLEOTIDE SEQUENCE</scope>
    <source>
        <strain evidence="9">Stay&amp;Tobe</strain>
    </source>
</reference>
<evidence type="ECO:0000313" key="9">
    <source>
        <dbReference type="EMBL" id="KAJ9587702.1"/>
    </source>
</evidence>
<dbReference type="Proteomes" id="UP001233999">
    <property type="component" value="Unassembled WGS sequence"/>
</dbReference>
<accession>A0AAD7ZX10</accession>
<reference evidence="9" key="2">
    <citation type="submission" date="2023-05" db="EMBL/GenBank/DDBJ databases">
        <authorList>
            <person name="Fouks B."/>
        </authorList>
    </citation>
    <scope>NUCLEOTIDE SEQUENCE</scope>
    <source>
        <strain evidence="9">Stay&amp;Tobe</strain>
        <tissue evidence="9">Testes</tissue>
    </source>
</reference>
<evidence type="ECO:0000256" key="7">
    <source>
        <dbReference type="SAM" id="Phobius"/>
    </source>
</evidence>
<evidence type="ECO:0000256" key="4">
    <source>
        <dbReference type="ARBA" id="ARBA00022801"/>
    </source>
</evidence>
<gene>
    <name evidence="9" type="ORF">L9F63_018853</name>
</gene>
<dbReference type="InterPro" id="IPR002018">
    <property type="entry name" value="CarbesteraseB"/>
</dbReference>
<feature type="non-terminal residue" evidence="9">
    <location>
        <position position="1"/>
    </location>
</feature>
<protein>
    <recommendedName>
        <fullName evidence="6">Carboxylic ester hydrolase</fullName>
        <ecNumber evidence="6">3.1.1.-</ecNumber>
    </recommendedName>
</protein>
<evidence type="ECO:0000256" key="5">
    <source>
        <dbReference type="ARBA" id="ARBA00023180"/>
    </source>
</evidence>
<feature type="domain" description="Carboxylesterase type B" evidence="8">
    <location>
        <begin position="1"/>
        <end position="470"/>
    </location>
</feature>
<dbReference type="Pfam" id="PF00135">
    <property type="entry name" value="COesterase"/>
    <property type="match status" value="1"/>
</dbReference>
<dbReference type="PROSITE" id="PS00941">
    <property type="entry name" value="CARBOXYLESTERASE_B_2"/>
    <property type="match status" value="1"/>
</dbReference>
<keyword evidence="7" id="KW-0472">Membrane</keyword>
<keyword evidence="5" id="KW-0325">Glycoprotein</keyword>
<evidence type="ECO:0000256" key="1">
    <source>
        <dbReference type="ARBA" id="ARBA00005964"/>
    </source>
</evidence>
<evidence type="ECO:0000256" key="2">
    <source>
        <dbReference type="ARBA" id="ARBA00022487"/>
    </source>
</evidence>
<dbReference type="SUPFAM" id="SSF53474">
    <property type="entry name" value="alpha/beta-Hydrolases"/>
    <property type="match status" value="1"/>
</dbReference>
<keyword evidence="2" id="KW-0719">Serine esterase</keyword>
<name>A0AAD7ZX10_DIPPU</name>
<evidence type="ECO:0000259" key="8">
    <source>
        <dbReference type="Pfam" id="PF00135"/>
    </source>
</evidence>
<keyword evidence="3" id="KW-0732">Signal</keyword>
<organism evidence="9 10">
    <name type="scientific">Diploptera punctata</name>
    <name type="common">Pacific beetle cockroach</name>
    <dbReference type="NCBI Taxonomy" id="6984"/>
    <lineage>
        <taxon>Eukaryota</taxon>
        <taxon>Metazoa</taxon>
        <taxon>Ecdysozoa</taxon>
        <taxon>Arthropoda</taxon>
        <taxon>Hexapoda</taxon>
        <taxon>Insecta</taxon>
        <taxon>Pterygota</taxon>
        <taxon>Neoptera</taxon>
        <taxon>Polyneoptera</taxon>
        <taxon>Dictyoptera</taxon>
        <taxon>Blattodea</taxon>
        <taxon>Blaberoidea</taxon>
        <taxon>Blaberidae</taxon>
        <taxon>Diplopterinae</taxon>
        <taxon>Diploptera</taxon>
    </lineage>
</organism>
<evidence type="ECO:0000256" key="3">
    <source>
        <dbReference type="ARBA" id="ARBA00022729"/>
    </source>
</evidence>
<dbReference type="EC" id="3.1.1.-" evidence="6"/>
<evidence type="ECO:0000256" key="6">
    <source>
        <dbReference type="RuleBase" id="RU361235"/>
    </source>
</evidence>
<comment type="caution">
    <text evidence="9">The sequence shown here is derived from an EMBL/GenBank/DDBJ whole genome shotgun (WGS) entry which is preliminary data.</text>
</comment>
<keyword evidence="4 6" id="KW-0378">Hydrolase</keyword>
<proteinExistence type="inferred from homology"/>
<dbReference type="InterPro" id="IPR029058">
    <property type="entry name" value="AB_hydrolase_fold"/>
</dbReference>
<keyword evidence="10" id="KW-1185">Reference proteome</keyword>
<sequence>PPERHPGWNHSLFAGSFPKACPQLQEIPNMPPISQDEDCLYLNIWTPESATNYRGGAPVVLFLEGEGFVSGSVARFPGQDMAVEGVIVVSASYRLNVFGFFCLEDSEARGNLGLLDQYFALIWVRENIEMFGGDPRSVTLMGHSAGAASVMYHVTSPRTQVIFVKVIVMSGTVTSPWSGAQHPANSSRGIARSLGCLASSSNLILSCLRTKSTEEILRAFETQYKNGNWTDMVLPVVDTFLSESEQYLPRDPKQVLQSGNYVTIPVLTGTTSHEGAVTVYQRGDLLRQSYLQLRHFFENTAIPEVMEHYGLRKAPQIREILKWQYPDKARDGVATALLAKLLEFYTDAQFSAPHMTQLAFLSRSPEPIFVYKFQQSGAPDLYGNTLNISGSAHGSEFLYLFGPTLMLKTAGRRFTPDEDRFSKRLKRYWVDFIREGNPNPPGAYSYGLSWRRATPEDYNCNLLRSEQQQQQLQGCELTEDVASLWNDLLPRLQQLTITQPPQQIDATSQNPRLSSDSSQPFRSAMYTLIGFVAVLLVMLIVCLVLLKKNAKERERDLF</sequence>
<feature type="transmembrane region" description="Helical" evidence="7">
    <location>
        <begin position="524"/>
        <end position="546"/>
    </location>
</feature>
<evidence type="ECO:0000313" key="10">
    <source>
        <dbReference type="Proteomes" id="UP001233999"/>
    </source>
</evidence>
<dbReference type="PROSITE" id="PS00122">
    <property type="entry name" value="CARBOXYLESTERASE_B_1"/>
    <property type="match status" value="1"/>
</dbReference>
<dbReference type="Gene3D" id="3.40.50.1820">
    <property type="entry name" value="alpha/beta hydrolase"/>
    <property type="match status" value="1"/>
</dbReference>
<dbReference type="InterPro" id="IPR019819">
    <property type="entry name" value="Carboxylesterase_B_CS"/>
</dbReference>
<keyword evidence="7" id="KW-1133">Transmembrane helix</keyword>
<keyword evidence="7" id="KW-0812">Transmembrane</keyword>
<dbReference type="InterPro" id="IPR019826">
    <property type="entry name" value="Carboxylesterase_B_AS"/>
</dbReference>
<dbReference type="EMBL" id="JASPKZ010006073">
    <property type="protein sequence ID" value="KAJ9587702.1"/>
    <property type="molecule type" value="Genomic_DNA"/>
</dbReference>